<dbReference type="SUPFAM" id="SSF55785">
    <property type="entry name" value="PYP-like sensor domain (PAS domain)"/>
    <property type="match status" value="1"/>
</dbReference>
<keyword evidence="13" id="KW-1185">Reference proteome</keyword>
<dbReference type="RefSeq" id="WP_025811839.1">
    <property type="nucleotide sequence ID" value="NZ_CAOJBU010000001.1"/>
</dbReference>
<evidence type="ECO:0000256" key="9">
    <source>
        <dbReference type="SAM" id="Coils"/>
    </source>
</evidence>
<dbReference type="SMART" id="SM00387">
    <property type="entry name" value="HATPase_c"/>
    <property type="match status" value="1"/>
</dbReference>
<sequence>MLGSSETVGKMSGLFGNDSVYPKVQTEVYKKISELSGFYRLDDIYLSLIDQYMFPCLILNDRGEIVASSESADQYLKSSKGNIHQAFPASLSVQVNAALQRAKKEKKVSFKNVPIYLSGELSFVHLTLKSFFRQYHKLYVLFIEKAKEEAARVPVSGGEDGQLHLQHLYRTVKELEASNDALVSANQKLQEENKKLTALNRAFEKKVNELNTLKNDLNNLLTSTNIAAVFLDQELKLKLFTPEAANMFDLKKEDLSRPADKLTERFNYKEYADDIKRTLYENKTVVKEFEMPNGGWYTVKMIPYYASGKKVEGIVVTFTNVTELKMTNEALHISSQAIDQSPANILLTSVDGSVTYANKRFCRMLEKHLDDLIGGDVFNIYRKHFHCDDLNRFWKHVLDKKPWSGELHYQDGEQQDRWEQISLIPVEDSAGNVHQVMLISEDITNQKRSEKMLMKSEMLSAVGQLAAGIAHEIRNPLTSLKGFLQLMIQSKKYQKDYAEVMMSEFIRLEAIINEFLVLAKTKSTTFDPVQVNSIVEDVCMVLESQAVLNNVRIEKQLSGDLPEILAVSNELKQVFLNILKNAIEAMEDAEGFITIRSYYEKDSVFITFEDQGKGISKDVLEKLGEPFYTTKEKGTGLGLMVTFKIIENHGGSIHFESEEGKGTTVKLKLPIKE</sequence>
<dbReference type="EC" id="2.7.13.3" evidence="2"/>
<keyword evidence="4" id="KW-0808">Transferase</keyword>
<dbReference type="PRINTS" id="PR00344">
    <property type="entry name" value="BCTRLSENSOR"/>
</dbReference>
<keyword evidence="3" id="KW-0597">Phosphoprotein</keyword>
<dbReference type="Pfam" id="PF13596">
    <property type="entry name" value="PAS_10"/>
    <property type="match status" value="1"/>
</dbReference>
<keyword evidence="7" id="KW-0067">ATP-binding</keyword>
<dbReference type="InterPro" id="IPR001610">
    <property type="entry name" value="PAC"/>
</dbReference>
<evidence type="ECO:0000256" key="8">
    <source>
        <dbReference type="ARBA" id="ARBA00023012"/>
    </source>
</evidence>
<dbReference type="InterPro" id="IPR036890">
    <property type="entry name" value="HATPase_C_sf"/>
</dbReference>
<dbReference type="EMBL" id="NILF01000048">
    <property type="protein sequence ID" value="TWL36639.1"/>
    <property type="molecule type" value="Genomic_DNA"/>
</dbReference>
<dbReference type="SMART" id="SM00091">
    <property type="entry name" value="PAS"/>
    <property type="match status" value="3"/>
</dbReference>
<dbReference type="Gene3D" id="3.30.565.10">
    <property type="entry name" value="Histidine kinase-like ATPase, C-terminal domain"/>
    <property type="match status" value="1"/>
</dbReference>
<dbReference type="CDD" id="cd00082">
    <property type="entry name" value="HisKA"/>
    <property type="match status" value="1"/>
</dbReference>
<dbReference type="InterPro" id="IPR000014">
    <property type="entry name" value="PAS"/>
</dbReference>
<organism evidence="12 13">
    <name type="scientific">Bacillus paralicheniformis</name>
    <dbReference type="NCBI Taxonomy" id="1648923"/>
    <lineage>
        <taxon>Bacteria</taxon>
        <taxon>Bacillati</taxon>
        <taxon>Bacillota</taxon>
        <taxon>Bacilli</taxon>
        <taxon>Bacillales</taxon>
        <taxon>Bacillaceae</taxon>
        <taxon>Bacillus</taxon>
    </lineage>
</organism>
<evidence type="ECO:0000259" key="11">
    <source>
        <dbReference type="PROSITE" id="PS50113"/>
    </source>
</evidence>
<dbReference type="SUPFAM" id="SSF55874">
    <property type="entry name" value="ATPase domain of HSP90 chaperone/DNA topoisomerase II/histidine kinase"/>
    <property type="match status" value="1"/>
</dbReference>
<comment type="catalytic activity">
    <reaction evidence="1">
        <text>ATP + protein L-histidine = ADP + protein N-phospho-L-histidine.</text>
        <dbReference type="EC" id="2.7.13.3"/>
    </reaction>
</comment>
<dbReference type="PROSITE" id="PS50113">
    <property type="entry name" value="PAC"/>
    <property type="match status" value="1"/>
</dbReference>
<accession>A0ABY3FUD0</accession>
<dbReference type="SMART" id="SM00388">
    <property type="entry name" value="HisKA"/>
    <property type="match status" value="1"/>
</dbReference>
<keyword evidence="9" id="KW-0175">Coiled coil</keyword>
<evidence type="ECO:0000256" key="4">
    <source>
        <dbReference type="ARBA" id="ARBA00022679"/>
    </source>
</evidence>
<evidence type="ECO:0000256" key="6">
    <source>
        <dbReference type="ARBA" id="ARBA00022777"/>
    </source>
</evidence>
<dbReference type="SMART" id="SM00086">
    <property type="entry name" value="PAC"/>
    <property type="match status" value="2"/>
</dbReference>
<dbReference type="GO" id="GO:0016301">
    <property type="term" value="F:kinase activity"/>
    <property type="evidence" value="ECO:0007669"/>
    <property type="project" value="UniProtKB-KW"/>
</dbReference>
<keyword evidence="6 12" id="KW-0418">Kinase</keyword>
<evidence type="ECO:0000313" key="13">
    <source>
        <dbReference type="Proteomes" id="UP000429980"/>
    </source>
</evidence>
<dbReference type="Proteomes" id="UP000429980">
    <property type="component" value="Unassembled WGS sequence"/>
</dbReference>
<keyword evidence="5" id="KW-0547">Nucleotide-binding</keyword>
<evidence type="ECO:0000256" key="5">
    <source>
        <dbReference type="ARBA" id="ARBA00022741"/>
    </source>
</evidence>
<reference evidence="12 13" key="1">
    <citation type="submission" date="2019-06" db="EMBL/GenBank/DDBJ databases">
        <title>Genome sequence analysis of &gt;100 Bacillus licheniformis strains suggests intrinsic resistance to this species.</title>
        <authorList>
            <person name="Wels M."/>
            <person name="Siezen R.J."/>
            <person name="Johansen E."/>
            <person name="Stuer-Lauridsen B."/>
            <person name="Bjerre K."/>
            <person name="Nielsen B.K.K."/>
        </authorList>
    </citation>
    <scope>NUCLEOTIDE SEQUENCE [LARGE SCALE GENOMIC DNA]</scope>
    <source>
        <strain evidence="12 13">BAC-15381</strain>
    </source>
</reference>
<feature type="domain" description="Histidine kinase" evidence="10">
    <location>
        <begin position="468"/>
        <end position="673"/>
    </location>
</feature>
<dbReference type="Gene3D" id="1.10.287.130">
    <property type="match status" value="1"/>
</dbReference>
<dbReference type="PANTHER" id="PTHR43065:SF34">
    <property type="entry name" value="SPORULATION KINASE A"/>
    <property type="match status" value="1"/>
</dbReference>
<gene>
    <name evidence="12" type="ORF">CHCC15381_4260</name>
</gene>
<keyword evidence="8" id="KW-0902">Two-component regulatory system</keyword>
<dbReference type="Gene3D" id="3.30.450.20">
    <property type="entry name" value="PAS domain"/>
    <property type="match status" value="2"/>
</dbReference>
<dbReference type="PROSITE" id="PS50109">
    <property type="entry name" value="HIS_KIN"/>
    <property type="match status" value="1"/>
</dbReference>
<dbReference type="InterPro" id="IPR004358">
    <property type="entry name" value="Sig_transdc_His_kin-like_C"/>
</dbReference>
<dbReference type="NCBIfam" id="TIGR00229">
    <property type="entry name" value="sensory_box"/>
    <property type="match status" value="1"/>
</dbReference>
<dbReference type="Pfam" id="PF08448">
    <property type="entry name" value="PAS_4"/>
    <property type="match status" value="1"/>
</dbReference>
<comment type="caution">
    <text evidence="12">The sequence shown here is derived from an EMBL/GenBank/DDBJ whole genome shotgun (WGS) entry which is preliminary data.</text>
</comment>
<dbReference type="InterPro" id="IPR005467">
    <property type="entry name" value="His_kinase_dom"/>
</dbReference>
<evidence type="ECO:0000256" key="1">
    <source>
        <dbReference type="ARBA" id="ARBA00000085"/>
    </source>
</evidence>
<evidence type="ECO:0000256" key="3">
    <source>
        <dbReference type="ARBA" id="ARBA00022553"/>
    </source>
</evidence>
<dbReference type="CDD" id="cd00130">
    <property type="entry name" value="PAS"/>
    <property type="match status" value="1"/>
</dbReference>
<dbReference type="SUPFAM" id="SSF47384">
    <property type="entry name" value="Homodimeric domain of signal transducing histidine kinase"/>
    <property type="match status" value="1"/>
</dbReference>
<evidence type="ECO:0000313" key="12">
    <source>
        <dbReference type="EMBL" id="TWL36639.1"/>
    </source>
</evidence>
<dbReference type="Pfam" id="PF00512">
    <property type="entry name" value="HisKA"/>
    <property type="match status" value="1"/>
</dbReference>
<proteinExistence type="predicted"/>
<evidence type="ECO:0000256" key="7">
    <source>
        <dbReference type="ARBA" id="ARBA00022840"/>
    </source>
</evidence>
<dbReference type="InterPro" id="IPR000700">
    <property type="entry name" value="PAS-assoc_C"/>
</dbReference>
<dbReference type="PANTHER" id="PTHR43065">
    <property type="entry name" value="SENSOR HISTIDINE KINASE"/>
    <property type="match status" value="1"/>
</dbReference>
<dbReference type="InterPro" id="IPR036097">
    <property type="entry name" value="HisK_dim/P_sf"/>
</dbReference>
<dbReference type="InterPro" id="IPR003661">
    <property type="entry name" value="HisK_dim/P_dom"/>
</dbReference>
<dbReference type="InterPro" id="IPR035965">
    <property type="entry name" value="PAS-like_dom_sf"/>
</dbReference>
<evidence type="ECO:0000256" key="2">
    <source>
        <dbReference type="ARBA" id="ARBA00012438"/>
    </source>
</evidence>
<feature type="coiled-coil region" evidence="9">
    <location>
        <begin position="172"/>
        <end position="223"/>
    </location>
</feature>
<feature type="domain" description="PAC" evidence="11">
    <location>
        <begin position="403"/>
        <end position="455"/>
    </location>
</feature>
<dbReference type="InterPro" id="IPR003594">
    <property type="entry name" value="HATPase_dom"/>
</dbReference>
<dbReference type="Pfam" id="PF02518">
    <property type="entry name" value="HATPase_c"/>
    <property type="match status" value="1"/>
</dbReference>
<protein>
    <recommendedName>
        <fullName evidence="2">histidine kinase</fullName>
        <ecNumber evidence="2">2.7.13.3</ecNumber>
    </recommendedName>
</protein>
<dbReference type="InterPro" id="IPR013656">
    <property type="entry name" value="PAS_4"/>
</dbReference>
<evidence type="ECO:0000259" key="10">
    <source>
        <dbReference type="PROSITE" id="PS50109"/>
    </source>
</evidence>
<name>A0ABY3FUD0_9BACI</name>